<dbReference type="SUPFAM" id="SSF46689">
    <property type="entry name" value="Homeodomain-like"/>
    <property type="match status" value="1"/>
</dbReference>
<evidence type="ECO:0000259" key="5">
    <source>
        <dbReference type="PROSITE" id="PS50977"/>
    </source>
</evidence>
<dbReference type="GO" id="GO:0000976">
    <property type="term" value="F:transcription cis-regulatory region binding"/>
    <property type="evidence" value="ECO:0007669"/>
    <property type="project" value="TreeGrafter"/>
</dbReference>
<dbReference type="FunFam" id="1.10.10.60:FF:000141">
    <property type="entry name" value="TetR family transcriptional regulator"/>
    <property type="match status" value="1"/>
</dbReference>
<reference evidence="6 7" key="1">
    <citation type="submission" date="2019-03" db="EMBL/GenBank/DDBJ databases">
        <title>Draft genome sequences of novel Actinobacteria.</title>
        <authorList>
            <person name="Sahin N."/>
            <person name="Ay H."/>
            <person name="Saygin H."/>
        </authorList>
    </citation>
    <scope>NUCLEOTIDE SEQUENCE [LARGE SCALE GENOMIC DNA]</scope>
    <source>
        <strain evidence="6 7">JCM 30547</strain>
    </source>
</reference>
<evidence type="ECO:0000256" key="1">
    <source>
        <dbReference type="ARBA" id="ARBA00023015"/>
    </source>
</evidence>
<dbReference type="Gene3D" id="1.10.357.10">
    <property type="entry name" value="Tetracycline Repressor, domain 2"/>
    <property type="match status" value="1"/>
</dbReference>
<name>A0A4R4QA41_9ACTN</name>
<protein>
    <submittedName>
        <fullName evidence="6">TetR/AcrR family transcriptional regulator</fullName>
    </submittedName>
</protein>
<dbReference type="SUPFAM" id="SSF48498">
    <property type="entry name" value="Tetracyclin repressor-like, C-terminal domain"/>
    <property type="match status" value="1"/>
</dbReference>
<accession>A0A4R4QA41</accession>
<evidence type="ECO:0000313" key="7">
    <source>
        <dbReference type="Proteomes" id="UP000295075"/>
    </source>
</evidence>
<keyword evidence="2 4" id="KW-0238">DNA-binding</keyword>
<dbReference type="AlphaFoldDB" id="A0A4R4QA41"/>
<evidence type="ECO:0000256" key="4">
    <source>
        <dbReference type="PROSITE-ProRule" id="PRU00335"/>
    </source>
</evidence>
<dbReference type="InterPro" id="IPR050109">
    <property type="entry name" value="HTH-type_TetR-like_transc_reg"/>
</dbReference>
<organism evidence="6 7">
    <name type="scientific">Kribbella albertanoniae</name>
    <dbReference type="NCBI Taxonomy" id="1266829"/>
    <lineage>
        <taxon>Bacteria</taxon>
        <taxon>Bacillati</taxon>
        <taxon>Actinomycetota</taxon>
        <taxon>Actinomycetes</taxon>
        <taxon>Propionibacteriales</taxon>
        <taxon>Kribbellaceae</taxon>
        <taxon>Kribbella</taxon>
    </lineage>
</organism>
<dbReference type="PROSITE" id="PS50977">
    <property type="entry name" value="HTH_TETR_2"/>
    <property type="match status" value="1"/>
</dbReference>
<dbReference type="PRINTS" id="PR00455">
    <property type="entry name" value="HTHTETR"/>
</dbReference>
<dbReference type="PANTHER" id="PTHR30055:SF234">
    <property type="entry name" value="HTH-TYPE TRANSCRIPTIONAL REGULATOR BETI"/>
    <property type="match status" value="1"/>
</dbReference>
<dbReference type="EMBL" id="SMKA01000028">
    <property type="protein sequence ID" value="TDC31912.1"/>
    <property type="molecule type" value="Genomic_DNA"/>
</dbReference>
<dbReference type="Pfam" id="PF21943">
    <property type="entry name" value="TetR_C_46"/>
    <property type="match status" value="1"/>
</dbReference>
<dbReference type="Proteomes" id="UP000295075">
    <property type="component" value="Unassembled WGS sequence"/>
</dbReference>
<dbReference type="InterPro" id="IPR009057">
    <property type="entry name" value="Homeodomain-like_sf"/>
</dbReference>
<dbReference type="GO" id="GO:0045892">
    <property type="term" value="P:negative regulation of DNA-templated transcription"/>
    <property type="evidence" value="ECO:0007669"/>
    <property type="project" value="UniProtKB-ARBA"/>
</dbReference>
<keyword evidence="7" id="KW-1185">Reference proteome</keyword>
<dbReference type="InterPro" id="IPR001647">
    <property type="entry name" value="HTH_TetR"/>
</dbReference>
<evidence type="ECO:0000256" key="2">
    <source>
        <dbReference type="ARBA" id="ARBA00023125"/>
    </source>
</evidence>
<keyword evidence="1" id="KW-0805">Transcription regulation</keyword>
<dbReference type="Pfam" id="PF00440">
    <property type="entry name" value="TetR_N"/>
    <property type="match status" value="1"/>
</dbReference>
<dbReference type="InterPro" id="IPR054129">
    <property type="entry name" value="DesT_TetR_C"/>
</dbReference>
<dbReference type="PANTHER" id="PTHR30055">
    <property type="entry name" value="HTH-TYPE TRANSCRIPTIONAL REGULATOR RUTR"/>
    <property type="match status" value="1"/>
</dbReference>
<feature type="domain" description="HTH tetR-type" evidence="5">
    <location>
        <begin position="42"/>
        <end position="102"/>
    </location>
</feature>
<sequence length="234" mass="25628">MPASSAELTPPELTPSKLLGVSYAVQVTSTTEQPPKRRRDRAAREREILAAAERIFGERGYQGTSMDDIAAAVGVSKPLIYQYYGSKDGLFLACLARLRAQLLETVSDAVMAATDVENALYAGFVAWFQFLDEHPQAWSVLIDEGMLATGPMAATTEEVRNAFVELIAAMVRLNLPPSRPTDDAEIEILAHSISGATERLAIWRTRTPNPPTPQKVARTLKDLLWQGLDTLSKS</sequence>
<gene>
    <name evidence="6" type="ORF">E1261_09765</name>
</gene>
<feature type="DNA-binding region" description="H-T-H motif" evidence="4">
    <location>
        <begin position="65"/>
        <end position="84"/>
    </location>
</feature>
<evidence type="ECO:0000256" key="3">
    <source>
        <dbReference type="ARBA" id="ARBA00023163"/>
    </source>
</evidence>
<dbReference type="GO" id="GO:0003700">
    <property type="term" value="F:DNA-binding transcription factor activity"/>
    <property type="evidence" value="ECO:0007669"/>
    <property type="project" value="TreeGrafter"/>
</dbReference>
<proteinExistence type="predicted"/>
<evidence type="ECO:0000313" key="6">
    <source>
        <dbReference type="EMBL" id="TDC31912.1"/>
    </source>
</evidence>
<comment type="caution">
    <text evidence="6">The sequence shown here is derived from an EMBL/GenBank/DDBJ whole genome shotgun (WGS) entry which is preliminary data.</text>
</comment>
<dbReference type="OrthoDB" id="3767959at2"/>
<keyword evidence="3" id="KW-0804">Transcription</keyword>
<dbReference type="InterPro" id="IPR036271">
    <property type="entry name" value="Tet_transcr_reg_TetR-rel_C_sf"/>
</dbReference>